<dbReference type="STRING" id="946333.A4W93_03815"/>
<dbReference type="PROSITE" id="PS50977">
    <property type="entry name" value="HTH_TETR_2"/>
    <property type="match status" value="1"/>
</dbReference>
<gene>
    <name evidence="2" type="ORF">A4W93_03815</name>
</gene>
<evidence type="ECO:0000313" key="2">
    <source>
        <dbReference type="EMBL" id="ARN19112.1"/>
    </source>
</evidence>
<dbReference type="SUPFAM" id="SSF48498">
    <property type="entry name" value="Tetracyclin repressor-like, C-terminal domain"/>
    <property type="match status" value="1"/>
</dbReference>
<dbReference type="SUPFAM" id="SSF46689">
    <property type="entry name" value="Homeodomain-like"/>
    <property type="match status" value="1"/>
</dbReference>
<accession>A0A1W6L4H7</accession>
<dbReference type="GO" id="GO:0003677">
    <property type="term" value="F:DNA binding"/>
    <property type="evidence" value="ECO:0007669"/>
    <property type="project" value="UniProtKB-UniRule"/>
</dbReference>
<sequence>MPTPTARRPKRDPAKTRAGILKAAVAEFAAKGYSGARTEQIVKRAKTNIRMLYHYFGDKDGLYVCVLEEVLAKLRTEELQLDVGGTVPLDGILQMFDFIDGHFARHPELRNLLAFENLNRAQHLKRSTRIPEMATPVLGLLDGLLQRGAEEGSLRPDIDALHLYITMVSMVYYSKAHVFTLSRIFAEDLLAPEWQQRQREQARAMLTAYLAPPATCSKPSKRKAK</sequence>
<reference evidence="2 3" key="1">
    <citation type="submission" date="2016-04" db="EMBL/GenBank/DDBJ databases">
        <title>Complete genome sequence of natural rubber-degrading, novel Gram-negative bacterium, Rhizobacter gummiphilus strain NS21.</title>
        <authorList>
            <person name="Tabata M."/>
            <person name="Kasai D."/>
            <person name="Fukuda M."/>
        </authorList>
    </citation>
    <scope>NUCLEOTIDE SEQUENCE [LARGE SCALE GENOMIC DNA]</scope>
    <source>
        <strain evidence="2 3">NS21</strain>
    </source>
</reference>
<dbReference type="OrthoDB" id="2356263at2"/>
<dbReference type="Pfam" id="PF00440">
    <property type="entry name" value="TetR_N"/>
    <property type="match status" value="1"/>
</dbReference>
<keyword evidence="3" id="KW-1185">Reference proteome</keyword>
<dbReference type="Proteomes" id="UP000193427">
    <property type="component" value="Chromosome"/>
</dbReference>
<dbReference type="KEGG" id="rgu:A4W93_03815"/>
<dbReference type="AlphaFoldDB" id="A0A1W6L4H7"/>
<dbReference type="InterPro" id="IPR036271">
    <property type="entry name" value="Tet_transcr_reg_TetR-rel_C_sf"/>
</dbReference>
<dbReference type="EMBL" id="CP015118">
    <property type="protein sequence ID" value="ARN19112.1"/>
    <property type="molecule type" value="Genomic_DNA"/>
</dbReference>
<name>A0A1W6L4H7_9BURK</name>
<organism evidence="2 3">
    <name type="scientific">Piscinibacter gummiphilus</name>
    <dbReference type="NCBI Taxonomy" id="946333"/>
    <lineage>
        <taxon>Bacteria</taxon>
        <taxon>Pseudomonadati</taxon>
        <taxon>Pseudomonadota</taxon>
        <taxon>Betaproteobacteria</taxon>
        <taxon>Burkholderiales</taxon>
        <taxon>Sphaerotilaceae</taxon>
        <taxon>Piscinibacter</taxon>
    </lineage>
</organism>
<dbReference type="Gene3D" id="1.10.357.10">
    <property type="entry name" value="Tetracycline Repressor, domain 2"/>
    <property type="match status" value="1"/>
</dbReference>
<dbReference type="InterPro" id="IPR001647">
    <property type="entry name" value="HTH_TetR"/>
</dbReference>
<keyword evidence="1" id="KW-0238">DNA-binding</keyword>
<dbReference type="RefSeq" id="WP_085749355.1">
    <property type="nucleotide sequence ID" value="NZ_BSPR01000002.1"/>
</dbReference>
<evidence type="ECO:0000256" key="1">
    <source>
        <dbReference type="ARBA" id="ARBA00023125"/>
    </source>
</evidence>
<dbReference type="PANTHER" id="PTHR30328:SF54">
    <property type="entry name" value="HTH-TYPE TRANSCRIPTIONAL REPRESSOR SCO4008"/>
    <property type="match status" value="1"/>
</dbReference>
<dbReference type="PRINTS" id="PR00455">
    <property type="entry name" value="HTHTETR"/>
</dbReference>
<proteinExistence type="predicted"/>
<dbReference type="InterPro" id="IPR009057">
    <property type="entry name" value="Homeodomain-like_sf"/>
</dbReference>
<dbReference type="InterPro" id="IPR041474">
    <property type="entry name" value="NicS_C"/>
</dbReference>
<dbReference type="InterPro" id="IPR050109">
    <property type="entry name" value="HTH-type_TetR-like_transc_reg"/>
</dbReference>
<dbReference type="PANTHER" id="PTHR30328">
    <property type="entry name" value="TRANSCRIPTIONAL REPRESSOR"/>
    <property type="match status" value="1"/>
</dbReference>
<evidence type="ECO:0000313" key="3">
    <source>
        <dbReference type="Proteomes" id="UP000193427"/>
    </source>
</evidence>
<protein>
    <submittedName>
        <fullName evidence="2">TetR family transcriptional regulator</fullName>
    </submittedName>
</protein>
<dbReference type="Pfam" id="PF17938">
    <property type="entry name" value="TetR_C_29"/>
    <property type="match status" value="1"/>
</dbReference>